<evidence type="ECO:0000313" key="4">
    <source>
        <dbReference type="EMBL" id="CAL4770615.1"/>
    </source>
</evidence>
<gene>
    <name evidence="2" type="ORF">C1SCF055_LOCUS10924</name>
</gene>
<reference evidence="3" key="2">
    <citation type="submission" date="2024-04" db="EMBL/GenBank/DDBJ databases">
        <authorList>
            <person name="Chen Y."/>
            <person name="Shah S."/>
            <person name="Dougan E. K."/>
            <person name="Thang M."/>
            <person name="Chan C."/>
        </authorList>
    </citation>
    <scope>NUCLEOTIDE SEQUENCE [LARGE SCALE GENOMIC DNA]</scope>
</reference>
<dbReference type="EMBL" id="CAMXCT020000789">
    <property type="protein sequence ID" value="CAL1136678.1"/>
    <property type="molecule type" value="Genomic_DNA"/>
</dbReference>
<keyword evidence="5" id="KW-1185">Reference proteome</keyword>
<evidence type="ECO:0000313" key="2">
    <source>
        <dbReference type="EMBL" id="CAI3983303.1"/>
    </source>
</evidence>
<feature type="region of interest" description="Disordered" evidence="1">
    <location>
        <begin position="554"/>
        <end position="585"/>
    </location>
</feature>
<feature type="compositionally biased region" description="Basic and acidic residues" evidence="1">
    <location>
        <begin position="560"/>
        <end position="572"/>
    </location>
</feature>
<dbReference type="Proteomes" id="UP001152797">
    <property type="component" value="Unassembled WGS sequence"/>
</dbReference>
<accession>A0A9P1C394</accession>
<sequence>MSLQDAVKLAEHQDAFGVVRKGHAASPRFAIRELASGYYVQSGVKRQFHIKALNSVAKEQAKAKNTGASSAANPAIPKQSVRAAKQQAFVAQLSAMQVLTPKKDPPKRKETQNKTGLTQIQKRLEMRLFNTSHMLLAMVHRLSGKNFGAHRKSGDAVQSGVPKPYACKLPYISSKLLLTNKVQQVHPMMTWFDAKVSAELAKMGAFALLRAIAPARPDFWDPAGLPAPLPSTTVCMPEAKDGLGLAQKGPPTALRFAVRFRTLAALSKSAKEIKLEDTAKLDDLSCIGHYGPMNYLCQGALRGLQLTALNSQAKQMEGRLVACQPWMGSLRANVIRTLLGTHDYNASPHAIFALLTKPTIDPEYAYHLSCNAGINRPATLQYLNMLQIEADYLQTRCDMGATLSQACCLNTLIYKEWKAFNAEKMAHNLADPTMLGRWRVDGLLPSVGAAGAIGILESQGWQVSELLYFGAQHCVFTSESCGKTNPLQYKVAQNSIQLIRFKALNAVARKWQEDESKSNRNTAVKTSSSSVGSQGQTAFLKKLALEVTSIDLLSSSPRQRKPDDKRQAEDKTGQTPPSRKVRDASYCWKKNGKDGRLIAVQAWYARGGTALTMYGMYGQSGVWPDDLTKGELGEDGEPVHTTVLHQMKNSAPGLDQILVWDEASLALCGGTACSTAMTSYNYFWDPAGPPASTTHADACIPEVENCMARIGSRRFRWKKNSCRRSSAKRLKRWTWMLLLTLFALVTRWHFTLAWHLSNVDRNKAIGIRNGNGKGKGKGKKGKAEPMSLAIPLEQSSQSDPTAEIREAVSAVVPEAAKLRSQSSLVQEEWDDPIVPHQSLSKQDGIALVPRRDLADVIARVGFTAHKVAILLTEPPERLGLAGYHKERVRIRLLALNDDGDRVETSVMRYLVQIGFGAHVQQVMQGDQADMYFTLRKMTGKMPEALGWPAGQKPAALVMTELTKHIPEEAISEVQTRHDGSCTFYVHADFVDTILRASGQGNFFVKESTPSTEYHLLWLEEEVSLADALTMASDKACFGVARKGGAARPKLALRLRNQESMAAFAKSNGIRDTSHCMADGRSPAWTSLLVHMDCWGS</sequence>
<evidence type="ECO:0000313" key="5">
    <source>
        <dbReference type="Proteomes" id="UP001152797"/>
    </source>
</evidence>
<evidence type="ECO:0000256" key="1">
    <source>
        <dbReference type="SAM" id="MobiDB-lite"/>
    </source>
</evidence>
<protein>
    <submittedName>
        <fullName evidence="4">Caroteno-chlorophyll a-c-binding protein</fullName>
    </submittedName>
</protein>
<name>A0A9P1C394_9DINO</name>
<dbReference type="EMBL" id="CAMXCT030000789">
    <property type="protein sequence ID" value="CAL4770615.1"/>
    <property type="molecule type" value="Genomic_DNA"/>
</dbReference>
<feature type="region of interest" description="Disordered" evidence="1">
    <location>
        <begin position="512"/>
        <end position="531"/>
    </location>
</feature>
<proteinExistence type="predicted"/>
<comment type="caution">
    <text evidence="2">The sequence shown here is derived from an EMBL/GenBank/DDBJ whole genome shotgun (WGS) entry which is preliminary data.</text>
</comment>
<dbReference type="AlphaFoldDB" id="A0A9P1C394"/>
<reference evidence="2" key="1">
    <citation type="submission" date="2022-10" db="EMBL/GenBank/DDBJ databases">
        <authorList>
            <person name="Chen Y."/>
            <person name="Dougan E. K."/>
            <person name="Chan C."/>
            <person name="Rhodes N."/>
            <person name="Thang M."/>
        </authorList>
    </citation>
    <scope>NUCLEOTIDE SEQUENCE</scope>
</reference>
<evidence type="ECO:0000313" key="3">
    <source>
        <dbReference type="EMBL" id="CAL1136678.1"/>
    </source>
</evidence>
<organism evidence="2">
    <name type="scientific">Cladocopium goreaui</name>
    <dbReference type="NCBI Taxonomy" id="2562237"/>
    <lineage>
        <taxon>Eukaryota</taxon>
        <taxon>Sar</taxon>
        <taxon>Alveolata</taxon>
        <taxon>Dinophyceae</taxon>
        <taxon>Suessiales</taxon>
        <taxon>Symbiodiniaceae</taxon>
        <taxon>Cladocopium</taxon>
    </lineage>
</organism>
<dbReference type="EMBL" id="CAMXCT010000789">
    <property type="protein sequence ID" value="CAI3983303.1"/>
    <property type="molecule type" value="Genomic_DNA"/>
</dbReference>